<name>A0AAV2H4F3_LYMST</name>
<protein>
    <recommendedName>
        <fullName evidence="1">DALR anticodon binding domain-containing protein</fullName>
    </recommendedName>
</protein>
<dbReference type="SUPFAM" id="SSF47323">
    <property type="entry name" value="Anticodon-binding domain of a subclass of class I aminoacyl-tRNA synthetases"/>
    <property type="match status" value="1"/>
</dbReference>
<dbReference type="Proteomes" id="UP001497497">
    <property type="component" value="Unassembled WGS sequence"/>
</dbReference>
<keyword evidence="3" id="KW-1185">Reference proteome</keyword>
<dbReference type="GO" id="GO:0004814">
    <property type="term" value="F:arginine-tRNA ligase activity"/>
    <property type="evidence" value="ECO:0007669"/>
    <property type="project" value="InterPro"/>
</dbReference>
<evidence type="ECO:0000313" key="3">
    <source>
        <dbReference type="Proteomes" id="UP001497497"/>
    </source>
</evidence>
<evidence type="ECO:0000313" key="2">
    <source>
        <dbReference type="EMBL" id="CAL1528530.1"/>
    </source>
</evidence>
<reference evidence="2 3" key="1">
    <citation type="submission" date="2024-04" db="EMBL/GenBank/DDBJ databases">
        <authorList>
            <consortium name="Genoscope - CEA"/>
            <person name="William W."/>
        </authorList>
    </citation>
    <scope>NUCLEOTIDE SEQUENCE [LARGE SCALE GENOMIC DNA]</scope>
</reference>
<dbReference type="InterPro" id="IPR036695">
    <property type="entry name" value="Arg-tRNA-synth_N_sf"/>
</dbReference>
<dbReference type="GO" id="GO:0106217">
    <property type="term" value="P:tRNA C3-cytosine methylation"/>
    <property type="evidence" value="ECO:0007669"/>
    <property type="project" value="TreeGrafter"/>
</dbReference>
<dbReference type="GO" id="GO:0006420">
    <property type="term" value="P:arginyl-tRNA aminoacylation"/>
    <property type="evidence" value="ECO:0007669"/>
    <property type="project" value="InterPro"/>
</dbReference>
<dbReference type="InterPro" id="IPR009080">
    <property type="entry name" value="tRNAsynth_Ia_anticodon-bd"/>
</dbReference>
<dbReference type="InterPro" id="IPR037380">
    <property type="entry name" value="DALRD3"/>
</dbReference>
<organism evidence="2 3">
    <name type="scientific">Lymnaea stagnalis</name>
    <name type="common">Great pond snail</name>
    <name type="synonym">Helix stagnalis</name>
    <dbReference type="NCBI Taxonomy" id="6523"/>
    <lineage>
        <taxon>Eukaryota</taxon>
        <taxon>Metazoa</taxon>
        <taxon>Spiralia</taxon>
        <taxon>Lophotrochozoa</taxon>
        <taxon>Mollusca</taxon>
        <taxon>Gastropoda</taxon>
        <taxon>Heterobranchia</taxon>
        <taxon>Euthyneura</taxon>
        <taxon>Panpulmonata</taxon>
        <taxon>Hygrophila</taxon>
        <taxon>Lymnaeoidea</taxon>
        <taxon>Lymnaeidae</taxon>
        <taxon>Lymnaea</taxon>
    </lineage>
</organism>
<dbReference type="GO" id="GO:0005737">
    <property type="term" value="C:cytoplasm"/>
    <property type="evidence" value="ECO:0007669"/>
    <property type="project" value="InterPro"/>
</dbReference>
<dbReference type="AlphaFoldDB" id="A0AAV2H4F3"/>
<dbReference type="Gene3D" id="1.10.730.10">
    <property type="entry name" value="Isoleucyl-tRNA Synthetase, Domain 1"/>
    <property type="match status" value="1"/>
</dbReference>
<dbReference type="GO" id="GO:0005524">
    <property type="term" value="F:ATP binding"/>
    <property type="evidence" value="ECO:0007669"/>
    <property type="project" value="InterPro"/>
</dbReference>
<proteinExistence type="predicted"/>
<dbReference type="Gene3D" id="3.30.1360.70">
    <property type="entry name" value="Arginyl tRNA synthetase N-terminal domain"/>
    <property type="match status" value="1"/>
</dbReference>
<evidence type="ECO:0000259" key="1">
    <source>
        <dbReference type="SMART" id="SM00836"/>
    </source>
</evidence>
<comment type="caution">
    <text evidence="2">The sequence shown here is derived from an EMBL/GenBank/DDBJ whole genome shotgun (WGS) entry which is preliminary data.</text>
</comment>
<accession>A0AAV2H4F3</accession>
<dbReference type="Pfam" id="PF05746">
    <property type="entry name" value="DALR_1"/>
    <property type="match status" value="1"/>
</dbReference>
<dbReference type="PANTHER" id="PTHR16043:SF1">
    <property type="entry name" value="DALR ANTICODON-BINDING DOMAIN-CONTAINING PROTEIN 3"/>
    <property type="match status" value="1"/>
</dbReference>
<dbReference type="PANTHER" id="PTHR16043">
    <property type="entry name" value="DALRD3 PROTEIN"/>
    <property type="match status" value="1"/>
</dbReference>
<dbReference type="InterPro" id="IPR008909">
    <property type="entry name" value="DALR_anticod-bd"/>
</dbReference>
<dbReference type="SMART" id="SM00836">
    <property type="entry name" value="DALR_1"/>
    <property type="match status" value="1"/>
</dbReference>
<dbReference type="EMBL" id="CAXITT010000034">
    <property type="protein sequence ID" value="CAL1528530.1"/>
    <property type="molecule type" value="Genomic_DNA"/>
</dbReference>
<feature type="domain" description="DALR anticodon binding" evidence="1">
    <location>
        <begin position="431"/>
        <end position="572"/>
    </location>
</feature>
<sequence length="572" mass="64329">MMAEDSLFGNVINVIERNVTDALRRKGIKNERKSIEVRKKSRDLKSGDIILPAGSIKLNDVTKENFLASVQESFVGNECFISKVVQDQHSLLSFYLDRPKFCKAVLSQVDKSGVKYGIRKKEAGKSVFLHPCYSSSSTVGNSLTDLRILAVQNHLKFILEANGYTVHQSRESEGDLKAFLESSTIDDTSQKLEQNREGNNFKPENASVLTYNIVSRAECSGLCLRNLNNESQAYKEPGAENHSKLVTENLVLDLKQIIAENQLFIGKDGFDKNLNKVKVYENSQPTTILEDVVRFGEKLHKFSETELYGCVHIVPQSLSFRQQQIQLTWMALGQKNLLQSQLVVGPVTSKGDAGGSTEQKESAQNFYRARYEQMKEASETRYGDEADAHRVHQLTCMCVKVDLLGNAAHIPLHLDLNSQGKDAENRQGAFILYNAARLATLMEHFSKRVQTGIYQALPPVEEIDFSLLREQDDWELVYLYIAAFPDLVKQSVELIFPADGKCVAKLHTHKVTNFLVSFCKSLSAHYSRHHVLTEGDGHLLPLMYARLYLMKSAHQVLINSLHLLGVDPPSHL</sequence>
<dbReference type="GO" id="GO:0000049">
    <property type="term" value="F:tRNA binding"/>
    <property type="evidence" value="ECO:0007669"/>
    <property type="project" value="TreeGrafter"/>
</dbReference>
<gene>
    <name evidence="2" type="ORF">GSLYS_00002700001</name>
</gene>